<dbReference type="SUPFAM" id="SSF56645">
    <property type="entry name" value="Acyl-CoA dehydrogenase NM domain-like"/>
    <property type="match status" value="1"/>
</dbReference>
<gene>
    <name evidence="9" type="ORF">HFP15_30610</name>
</gene>
<dbReference type="InterPro" id="IPR006091">
    <property type="entry name" value="Acyl-CoA_Oxase/DH_mid-dom"/>
</dbReference>
<evidence type="ECO:0000313" key="10">
    <source>
        <dbReference type="Proteomes" id="UP000715441"/>
    </source>
</evidence>
<dbReference type="PIRSF" id="PIRSF016578">
    <property type="entry name" value="HsaA"/>
    <property type="match status" value="1"/>
</dbReference>
<dbReference type="Pfam" id="PF00441">
    <property type="entry name" value="Acyl-CoA_dh_1"/>
    <property type="match status" value="1"/>
</dbReference>
<evidence type="ECO:0000313" key="9">
    <source>
        <dbReference type="EMBL" id="NKQ57232.1"/>
    </source>
</evidence>
<keyword evidence="5" id="KW-0560">Oxidoreductase</keyword>
<dbReference type="PROSITE" id="PS00073">
    <property type="entry name" value="ACYL_COA_DH_2"/>
    <property type="match status" value="1"/>
</dbReference>
<protein>
    <submittedName>
        <fullName evidence="9">Acyl-CoA/acyl-ACP dehydrogenase</fullName>
    </submittedName>
</protein>
<sequence>MDFALTEEQEAFRKSLRAWIDNELDKNTSRDWESREFDYPYDLWDKMSAQGLHGIGLPEEYGGQGGDVSTQMIVARELARTLGGLTWIWGVSSFCAKSVALHGSAEIKQELLPKLAEGRIRMAIALTEPSGGTDVLGSMRTVATKAEGGWRITGQKIWSTAAHASDYLMLVAKSDPDAKKASRGVTIFLVPTASDGVSTRQIPKVGMKAVGSCEVFLDDVFVPDRLVVGEPHRGWYQMLETLNNERIMVGALCTGVLDGVLEDALAYVMEREAFGGPIGRFQALQHFIADIAMWQKQAELMTWYAAWRQQQGLPCGTESTMAKVVASELAGKAADLGIQILGGMGYALETNMQRYWRDVRLYRIGPITSEMARNTIAESYGLPRSF</sequence>
<dbReference type="EMBL" id="JAAXLS010000033">
    <property type="protein sequence ID" value="NKQ57232.1"/>
    <property type="molecule type" value="Genomic_DNA"/>
</dbReference>
<evidence type="ECO:0000256" key="1">
    <source>
        <dbReference type="ARBA" id="ARBA00001974"/>
    </source>
</evidence>
<comment type="caution">
    <text evidence="9">The sequence shown here is derived from an EMBL/GenBank/DDBJ whole genome shotgun (WGS) entry which is preliminary data.</text>
</comment>
<evidence type="ECO:0000259" key="6">
    <source>
        <dbReference type="Pfam" id="PF00441"/>
    </source>
</evidence>
<evidence type="ECO:0000256" key="4">
    <source>
        <dbReference type="ARBA" id="ARBA00022827"/>
    </source>
</evidence>
<feature type="domain" description="Acyl-CoA dehydrogenase/oxidase N-terminal" evidence="8">
    <location>
        <begin position="6"/>
        <end position="118"/>
    </location>
</feature>
<dbReference type="PROSITE" id="PS00072">
    <property type="entry name" value="ACYL_COA_DH_1"/>
    <property type="match status" value="1"/>
</dbReference>
<dbReference type="InterPro" id="IPR037069">
    <property type="entry name" value="AcylCoA_DH/ox_N_sf"/>
</dbReference>
<dbReference type="InterPro" id="IPR006089">
    <property type="entry name" value="Acyl-CoA_DH_CS"/>
</dbReference>
<evidence type="ECO:0000256" key="2">
    <source>
        <dbReference type="ARBA" id="ARBA00009347"/>
    </source>
</evidence>
<dbReference type="Gene3D" id="1.20.140.10">
    <property type="entry name" value="Butyryl-CoA Dehydrogenase, subunit A, domain 3"/>
    <property type="match status" value="1"/>
</dbReference>
<dbReference type="RefSeq" id="WP_168520260.1">
    <property type="nucleotide sequence ID" value="NZ_JAAXLS010000033.1"/>
</dbReference>
<reference evidence="9 10" key="1">
    <citation type="submission" date="2020-04" db="EMBL/GenBank/DDBJ databases">
        <title>Novel species.</title>
        <authorList>
            <person name="Teo W.F.A."/>
            <person name="Lipun K."/>
            <person name="Srisuk N."/>
            <person name="Duangmal K."/>
        </authorList>
    </citation>
    <scope>NUCLEOTIDE SEQUENCE [LARGE SCALE GENOMIC DNA]</scope>
    <source>
        <strain evidence="9 10">K13G38</strain>
    </source>
</reference>
<evidence type="ECO:0000259" key="8">
    <source>
        <dbReference type="Pfam" id="PF02771"/>
    </source>
</evidence>
<comment type="cofactor">
    <cofactor evidence="1 5">
        <name>FAD</name>
        <dbReference type="ChEBI" id="CHEBI:57692"/>
    </cofactor>
</comment>
<dbReference type="SUPFAM" id="SSF47203">
    <property type="entry name" value="Acyl-CoA dehydrogenase C-terminal domain-like"/>
    <property type="match status" value="1"/>
</dbReference>
<dbReference type="InterPro" id="IPR046373">
    <property type="entry name" value="Acyl-CoA_Oxase/DH_mid-dom_sf"/>
</dbReference>
<evidence type="ECO:0000256" key="3">
    <source>
        <dbReference type="ARBA" id="ARBA00022630"/>
    </source>
</evidence>
<dbReference type="Gene3D" id="2.40.110.10">
    <property type="entry name" value="Butyryl-CoA Dehydrogenase, subunit A, domain 2"/>
    <property type="match status" value="1"/>
</dbReference>
<keyword evidence="10" id="KW-1185">Reference proteome</keyword>
<dbReference type="PANTHER" id="PTHR43884">
    <property type="entry name" value="ACYL-COA DEHYDROGENASE"/>
    <property type="match status" value="1"/>
</dbReference>
<feature type="domain" description="Acyl-CoA oxidase/dehydrogenase middle" evidence="7">
    <location>
        <begin position="123"/>
        <end position="220"/>
    </location>
</feature>
<proteinExistence type="inferred from homology"/>
<name>A0ABX1JG59_9PSEU</name>
<dbReference type="Pfam" id="PF02771">
    <property type="entry name" value="Acyl-CoA_dh_N"/>
    <property type="match status" value="1"/>
</dbReference>
<keyword evidence="4 5" id="KW-0274">FAD</keyword>
<comment type="similarity">
    <text evidence="2 5">Belongs to the acyl-CoA dehydrogenase family.</text>
</comment>
<dbReference type="PANTHER" id="PTHR43884:SF37">
    <property type="entry name" value="ACYL-COA DEHYDROGENASE"/>
    <property type="match status" value="1"/>
</dbReference>
<feature type="domain" description="Acyl-CoA dehydrogenase/oxidase C-terminal" evidence="6">
    <location>
        <begin position="233"/>
        <end position="379"/>
    </location>
</feature>
<dbReference type="InterPro" id="IPR009075">
    <property type="entry name" value="AcylCo_DH/oxidase_C"/>
</dbReference>
<dbReference type="Pfam" id="PF02770">
    <property type="entry name" value="Acyl-CoA_dh_M"/>
    <property type="match status" value="1"/>
</dbReference>
<accession>A0ABX1JG59</accession>
<dbReference type="Proteomes" id="UP000715441">
    <property type="component" value="Unassembled WGS sequence"/>
</dbReference>
<evidence type="ECO:0000259" key="7">
    <source>
        <dbReference type="Pfam" id="PF02770"/>
    </source>
</evidence>
<keyword evidence="3 5" id="KW-0285">Flavoprotein</keyword>
<organism evidence="9 10">
    <name type="scientific">Amycolatopsis acididurans</name>
    <dbReference type="NCBI Taxonomy" id="2724524"/>
    <lineage>
        <taxon>Bacteria</taxon>
        <taxon>Bacillati</taxon>
        <taxon>Actinomycetota</taxon>
        <taxon>Actinomycetes</taxon>
        <taxon>Pseudonocardiales</taxon>
        <taxon>Pseudonocardiaceae</taxon>
        <taxon>Amycolatopsis</taxon>
    </lineage>
</organism>
<dbReference type="InterPro" id="IPR013786">
    <property type="entry name" value="AcylCoA_DH/ox_N"/>
</dbReference>
<dbReference type="InterPro" id="IPR009100">
    <property type="entry name" value="AcylCoA_DH/oxidase_NM_dom_sf"/>
</dbReference>
<dbReference type="InterPro" id="IPR036250">
    <property type="entry name" value="AcylCo_DH-like_C"/>
</dbReference>
<dbReference type="Gene3D" id="1.10.540.10">
    <property type="entry name" value="Acyl-CoA dehydrogenase/oxidase, N-terminal domain"/>
    <property type="match status" value="1"/>
</dbReference>
<evidence type="ECO:0000256" key="5">
    <source>
        <dbReference type="RuleBase" id="RU362125"/>
    </source>
</evidence>